<evidence type="ECO:0000313" key="3">
    <source>
        <dbReference type="Proteomes" id="UP000031802"/>
    </source>
</evidence>
<reference evidence="3" key="1">
    <citation type="submission" date="2014-04" db="EMBL/GenBank/DDBJ databases">
        <title>Whole-Genome optical mapping and complete genome sequence of Sphingobacterium deserti sp. nov., a new spaces isolated from desert in the west of China.</title>
        <authorList>
            <person name="Teng C."/>
            <person name="Zhou Z."/>
            <person name="Li X."/>
            <person name="Chen M."/>
            <person name="Lin M."/>
            <person name="Wang L."/>
            <person name="Su S."/>
            <person name="Zhang C."/>
            <person name="Zhang W."/>
        </authorList>
    </citation>
    <scope>NUCLEOTIDE SEQUENCE [LARGE SCALE GENOMIC DNA]</scope>
    <source>
        <strain evidence="3">ACCC05744</strain>
    </source>
</reference>
<keyword evidence="3" id="KW-1185">Reference proteome</keyword>
<protein>
    <submittedName>
        <fullName evidence="2">Bleomycin resistance protein</fullName>
    </submittedName>
</protein>
<sequence length="91" mass="10529">MLTAIIPKLPMRDKAATKAFYIDRLGFSEIADYGDYLLIKKDAIEIHLFAFAELDPTQNYGQVYVRTQHIDKFYQWLLDHHVPIHPNGPLG</sequence>
<name>A0A0B8T0I1_9SPHI</name>
<dbReference type="Gene3D" id="3.10.180.10">
    <property type="entry name" value="2,3-Dihydroxybiphenyl 1,2-Dioxygenase, domain 1"/>
    <property type="match status" value="1"/>
</dbReference>
<reference evidence="2 3" key="2">
    <citation type="journal article" date="2015" name="PLoS ONE">
        <title>Whole-Genome Optical Mapping and Finished Genome Sequence of Sphingobacterium deserti sp. nov., a New Species Isolated from the Western Desert of China.</title>
        <authorList>
            <person name="Teng C."/>
            <person name="Zhou Z."/>
            <person name="Molnar I."/>
            <person name="Li X."/>
            <person name="Tang R."/>
            <person name="Chen M."/>
            <person name="Wang L."/>
            <person name="Su S."/>
            <person name="Zhang W."/>
            <person name="Lin M."/>
        </authorList>
    </citation>
    <scope>NUCLEOTIDE SEQUENCE [LARGE SCALE GENOMIC DNA]</scope>
    <source>
        <strain evidence="3">ACCC05744</strain>
    </source>
</reference>
<feature type="domain" description="Glyoxalase/fosfomycin resistance/dioxygenase" evidence="1">
    <location>
        <begin position="10"/>
        <end position="85"/>
    </location>
</feature>
<accession>A0A0B8T0I1</accession>
<dbReference type="AlphaFoldDB" id="A0A0B8T0I1"/>
<dbReference type="Proteomes" id="UP000031802">
    <property type="component" value="Unassembled WGS sequence"/>
</dbReference>
<dbReference type="eggNOG" id="COG0346">
    <property type="taxonomic scope" value="Bacteria"/>
</dbReference>
<comment type="caution">
    <text evidence="2">The sequence shown here is derived from an EMBL/GenBank/DDBJ whole genome shotgun (WGS) entry which is preliminary data.</text>
</comment>
<gene>
    <name evidence="2" type="ORF">DI53_2452</name>
</gene>
<dbReference type="InterPro" id="IPR029068">
    <property type="entry name" value="Glyas_Bleomycin-R_OHBP_Dase"/>
</dbReference>
<dbReference type="STRING" id="1229276.DI53_2452"/>
<dbReference type="Pfam" id="PF00903">
    <property type="entry name" value="Glyoxalase"/>
    <property type="match status" value="1"/>
</dbReference>
<evidence type="ECO:0000313" key="2">
    <source>
        <dbReference type="EMBL" id="KGE13826.1"/>
    </source>
</evidence>
<dbReference type="PATRIC" id="fig|1229276.3.peg.2520"/>
<dbReference type="InterPro" id="IPR004360">
    <property type="entry name" value="Glyas_Fos-R_dOase_dom"/>
</dbReference>
<organism evidence="2 3">
    <name type="scientific">Sphingobacterium deserti</name>
    <dbReference type="NCBI Taxonomy" id="1229276"/>
    <lineage>
        <taxon>Bacteria</taxon>
        <taxon>Pseudomonadati</taxon>
        <taxon>Bacteroidota</taxon>
        <taxon>Sphingobacteriia</taxon>
        <taxon>Sphingobacteriales</taxon>
        <taxon>Sphingobacteriaceae</taxon>
        <taxon>Sphingobacterium</taxon>
    </lineage>
</organism>
<dbReference type="RefSeq" id="WP_241462413.1">
    <property type="nucleotide sequence ID" value="NZ_JJMU01000037.1"/>
</dbReference>
<proteinExistence type="predicted"/>
<evidence type="ECO:0000259" key="1">
    <source>
        <dbReference type="Pfam" id="PF00903"/>
    </source>
</evidence>
<dbReference type="SUPFAM" id="SSF54593">
    <property type="entry name" value="Glyoxalase/Bleomycin resistance protein/Dihydroxybiphenyl dioxygenase"/>
    <property type="match status" value="1"/>
</dbReference>
<dbReference type="EMBL" id="JJMU01000037">
    <property type="protein sequence ID" value="KGE13826.1"/>
    <property type="molecule type" value="Genomic_DNA"/>
</dbReference>